<dbReference type="EMBL" id="CM042014">
    <property type="protein sequence ID" value="KAI3724507.1"/>
    <property type="molecule type" value="Genomic_DNA"/>
</dbReference>
<sequence length="372" mass="41140">MSRQALRFFDNHHSTTILNSLHTTTSSLSQTRQAHAQLLRTGLLLDTHFTTKLLSLYANHHRFSDANLLINSIENPDVFSFSTLIHTYSKLGRFSDVLLLFSRMISLGVSPDTRVIPSVVKACSGLNDLRGGKQVHGFCITSGLCQDSFVQSSLIHFYVKCSQLRYAHKLFDSMSQPDVVSCSALVSGYARQGHVREAKMVFGKMEELGIEPNPVFDEMPQRDLGACNALISGFARNGLTNEALKAFNQLRDQDSELNVVSWTSIISCCSQHGKDIDALNLFRQMQDSGVKPNSVTIPCLLPACGNIAALMHGKSAHAFSIRTCISNNVYVGTALVDMYANCGRIKLARVFFDRMPVRNIACWNAIMGGLRN</sequence>
<name>A0ACB9BR80_CICIN</name>
<proteinExistence type="predicted"/>
<evidence type="ECO:0000313" key="1">
    <source>
        <dbReference type="EMBL" id="KAI3724507.1"/>
    </source>
</evidence>
<protein>
    <submittedName>
        <fullName evidence="1">Uncharacterized protein</fullName>
    </submittedName>
</protein>
<comment type="caution">
    <text evidence="1">The sequence shown here is derived from an EMBL/GenBank/DDBJ whole genome shotgun (WGS) entry which is preliminary data.</text>
</comment>
<gene>
    <name evidence="1" type="ORF">L2E82_36287</name>
</gene>
<evidence type="ECO:0000313" key="2">
    <source>
        <dbReference type="Proteomes" id="UP001055811"/>
    </source>
</evidence>
<reference evidence="2" key="1">
    <citation type="journal article" date="2022" name="Mol. Ecol. Resour.">
        <title>The genomes of chicory, endive, great burdock and yacon provide insights into Asteraceae palaeo-polyploidization history and plant inulin production.</title>
        <authorList>
            <person name="Fan W."/>
            <person name="Wang S."/>
            <person name="Wang H."/>
            <person name="Wang A."/>
            <person name="Jiang F."/>
            <person name="Liu H."/>
            <person name="Zhao H."/>
            <person name="Xu D."/>
            <person name="Zhang Y."/>
        </authorList>
    </citation>
    <scope>NUCLEOTIDE SEQUENCE [LARGE SCALE GENOMIC DNA]</scope>
    <source>
        <strain evidence="2">cv. Punajuju</strain>
    </source>
</reference>
<organism evidence="1 2">
    <name type="scientific">Cichorium intybus</name>
    <name type="common">Chicory</name>
    <dbReference type="NCBI Taxonomy" id="13427"/>
    <lineage>
        <taxon>Eukaryota</taxon>
        <taxon>Viridiplantae</taxon>
        <taxon>Streptophyta</taxon>
        <taxon>Embryophyta</taxon>
        <taxon>Tracheophyta</taxon>
        <taxon>Spermatophyta</taxon>
        <taxon>Magnoliopsida</taxon>
        <taxon>eudicotyledons</taxon>
        <taxon>Gunneridae</taxon>
        <taxon>Pentapetalae</taxon>
        <taxon>asterids</taxon>
        <taxon>campanulids</taxon>
        <taxon>Asterales</taxon>
        <taxon>Asteraceae</taxon>
        <taxon>Cichorioideae</taxon>
        <taxon>Cichorieae</taxon>
        <taxon>Cichoriinae</taxon>
        <taxon>Cichorium</taxon>
    </lineage>
</organism>
<reference evidence="1 2" key="2">
    <citation type="journal article" date="2022" name="Mol. Ecol. Resour.">
        <title>The genomes of chicory, endive, great burdock and yacon provide insights into Asteraceae paleo-polyploidization history and plant inulin production.</title>
        <authorList>
            <person name="Fan W."/>
            <person name="Wang S."/>
            <person name="Wang H."/>
            <person name="Wang A."/>
            <person name="Jiang F."/>
            <person name="Liu H."/>
            <person name="Zhao H."/>
            <person name="Xu D."/>
            <person name="Zhang Y."/>
        </authorList>
    </citation>
    <scope>NUCLEOTIDE SEQUENCE [LARGE SCALE GENOMIC DNA]</scope>
    <source>
        <strain evidence="2">cv. Punajuju</strain>
        <tissue evidence="1">Leaves</tissue>
    </source>
</reference>
<keyword evidence="2" id="KW-1185">Reference proteome</keyword>
<accession>A0ACB9BR80</accession>
<dbReference type="Proteomes" id="UP001055811">
    <property type="component" value="Linkage Group LG06"/>
</dbReference>